<reference evidence="2" key="1">
    <citation type="submission" date="2023-10" db="EMBL/GenBank/DDBJ databases">
        <title>Genome assembly of Pristionchus species.</title>
        <authorList>
            <person name="Yoshida K."/>
            <person name="Sommer R.J."/>
        </authorList>
    </citation>
    <scope>NUCLEOTIDE SEQUENCE</scope>
    <source>
        <strain evidence="2">RS5133</strain>
    </source>
</reference>
<feature type="transmembrane region" description="Helical" evidence="1">
    <location>
        <begin position="94"/>
        <end position="127"/>
    </location>
</feature>
<evidence type="ECO:0000313" key="2">
    <source>
        <dbReference type="EMBL" id="GMT20529.1"/>
    </source>
</evidence>
<evidence type="ECO:0000256" key="1">
    <source>
        <dbReference type="SAM" id="Phobius"/>
    </source>
</evidence>
<accession>A0AAV5VRX1</accession>
<sequence>MERTSFTERAYSGTEGFAIILKGLAIQLFISLFTYNYVQLFGRDLDEQKAVLKFNMTATFLFFLSCAFCDALPRTKVAFLRRLAVCEKPSGRRKVLALVLTFITSASIVTCLFLFVKLISPIFWAFLNFSNDSL</sequence>
<feature type="transmembrane region" description="Helical" evidence="1">
    <location>
        <begin position="20"/>
        <end position="38"/>
    </location>
</feature>
<evidence type="ECO:0008006" key="4">
    <source>
        <dbReference type="Google" id="ProtNLM"/>
    </source>
</evidence>
<keyword evidence="1" id="KW-0812">Transmembrane</keyword>
<gene>
    <name evidence="2" type="ORF">PFISCL1PPCAC_11826</name>
</gene>
<feature type="non-terminal residue" evidence="2">
    <location>
        <position position="134"/>
    </location>
</feature>
<keyword evidence="3" id="KW-1185">Reference proteome</keyword>
<dbReference type="AlphaFoldDB" id="A0AAV5VRX1"/>
<name>A0AAV5VRX1_9BILA</name>
<dbReference type="Proteomes" id="UP001432322">
    <property type="component" value="Unassembled WGS sequence"/>
</dbReference>
<proteinExistence type="predicted"/>
<dbReference type="EMBL" id="BTSY01000003">
    <property type="protein sequence ID" value="GMT20529.1"/>
    <property type="molecule type" value="Genomic_DNA"/>
</dbReference>
<feature type="transmembrane region" description="Helical" evidence="1">
    <location>
        <begin position="50"/>
        <end position="73"/>
    </location>
</feature>
<evidence type="ECO:0000313" key="3">
    <source>
        <dbReference type="Proteomes" id="UP001432322"/>
    </source>
</evidence>
<protein>
    <recommendedName>
        <fullName evidence="4">G protein-coupled receptor</fullName>
    </recommendedName>
</protein>
<organism evidence="2 3">
    <name type="scientific">Pristionchus fissidentatus</name>
    <dbReference type="NCBI Taxonomy" id="1538716"/>
    <lineage>
        <taxon>Eukaryota</taxon>
        <taxon>Metazoa</taxon>
        <taxon>Ecdysozoa</taxon>
        <taxon>Nematoda</taxon>
        <taxon>Chromadorea</taxon>
        <taxon>Rhabditida</taxon>
        <taxon>Rhabditina</taxon>
        <taxon>Diplogasteromorpha</taxon>
        <taxon>Diplogasteroidea</taxon>
        <taxon>Neodiplogasteridae</taxon>
        <taxon>Pristionchus</taxon>
    </lineage>
</organism>
<keyword evidence="1" id="KW-0472">Membrane</keyword>
<comment type="caution">
    <text evidence="2">The sequence shown here is derived from an EMBL/GenBank/DDBJ whole genome shotgun (WGS) entry which is preliminary data.</text>
</comment>
<keyword evidence="1" id="KW-1133">Transmembrane helix</keyword>